<reference evidence="1" key="1">
    <citation type="submission" date="2016-12" db="EMBL/GenBank/DDBJ databases">
        <title>Discovery of methanogenic haloarchaea.</title>
        <authorList>
            <person name="Sorokin D.Y."/>
            <person name="Makarova K.S."/>
            <person name="Abbas B."/>
            <person name="Ferrer M."/>
            <person name="Golyshin P.N."/>
        </authorList>
    </citation>
    <scope>NUCLEOTIDE SEQUENCE [LARGE SCALE GENOMIC DNA]</scope>
    <source>
        <strain evidence="1">HMET1</strain>
    </source>
</reference>
<keyword evidence="2" id="KW-1185">Reference proteome</keyword>
<proteinExistence type="predicted"/>
<comment type="caution">
    <text evidence="1">The sequence shown here is derived from an EMBL/GenBank/DDBJ whole genome shotgun (WGS) entry which is preliminary data.</text>
</comment>
<organism evidence="1 2">
    <name type="scientific">Methanohalarchaeum thermophilum</name>
    <dbReference type="NCBI Taxonomy" id="1903181"/>
    <lineage>
        <taxon>Archaea</taxon>
        <taxon>Methanobacteriati</taxon>
        <taxon>Methanobacteriota</taxon>
        <taxon>Methanonatronarchaeia</taxon>
        <taxon>Methanonatronarchaeales</taxon>
        <taxon>Methanonatronarchaeaceae</taxon>
        <taxon>Candidatus Methanohalarchaeum</taxon>
    </lineage>
</organism>
<dbReference type="AlphaFoldDB" id="A0A1Q6DUK1"/>
<sequence>MTLLCVLIQSSPRANSSRVDLGAVREPLGWKKANSSLDKAKMEAPS</sequence>
<dbReference type="Proteomes" id="UP000185744">
    <property type="component" value="Unassembled WGS sequence"/>
</dbReference>
<dbReference type="InParanoid" id="A0A1Q6DUK1"/>
<name>A0A1Q6DUK1_METT1</name>
<gene>
    <name evidence="1" type="ORF">BTN85_0503</name>
</gene>
<protein>
    <submittedName>
        <fullName evidence="1">Uncharacterized protein</fullName>
    </submittedName>
</protein>
<evidence type="ECO:0000313" key="1">
    <source>
        <dbReference type="EMBL" id="OKY78025.1"/>
    </source>
</evidence>
<accession>A0A1Q6DUK1</accession>
<dbReference type="EMBL" id="MSDW01000001">
    <property type="protein sequence ID" value="OKY78025.1"/>
    <property type="molecule type" value="Genomic_DNA"/>
</dbReference>
<evidence type="ECO:0000313" key="2">
    <source>
        <dbReference type="Proteomes" id="UP000185744"/>
    </source>
</evidence>